<keyword evidence="2" id="KW-1185">Reference proteome</keyword>
<accession>A0A974S4V8</accession>
<name>A0A974S4V8_9SPHN</name>
<proteinExistence type="predicted"/>
<sequence>MAATLVLVPTVALDAAATPWEHRADAWTPALEMRWVADPPVPPQPLKLQSGTLFDAPFRESLIAS</sequence>
<dbReference type="RefSeq" id="WP_202094954.1">
    <property type="nucleotide sequence ID" value="NZ_CP061035.1"/>
</dbReference>
<gene>
    <name evidence="1" type="ORF">H5J25_04605</name>
</gene>
<evidence type="ECO:0000313" key="1">
    <source>
        <dbReference type="EMBL" id="QQV78027.1"/>
    </source>
</evidence>
<evidence type="ECO:0000313" key="2">
    <source>
        <dbReference type="Proteomes" id="UP000595894"/>
    </source>
</evidence>
<dbReference type="KEGG" id="sari:H5J25_04605"/>
<protein>
    <submittedName>
        <fullName evidence="1">Uncharacterized protein</fullName>
    </submittedName>
</protein>
<reference evidence="2" key="1">
    <citation type="submission" date="2020-09" db="EMBL/GenBank/DDBJ databases">
        <title>Sphingomonas sp., a new species isolated from pork steak.</title>
        <authorList>
            <person name="Heidler von Heilborn D."/>
        </authorList>
    </citation>
    <scope>NUCLEOTIDE SEQUENCE [LARGE SCALE GENOMIC DNA]</scope>
</reference>
<dbReference type="Proteomes" id="UP000595894">
    <property type="component" value="Chromosome"/>
</dbReference>
<dbReference type="EMBL" id="CP061035">
    <property type="protein sequence ID" value="QQV78027.1"/>
    <property type="molecule type" value="Genomic_DNA"/>
</dbReference>
<organism evidence="1 2">
    <name type="scientific">Sphingomonas aliaeris</name>
    <dbReference type="NCBI Taxonomy" id="2759526"/>
    <lineage>
        <taxon>Bacteria</taxon>
        <taxon>Pseudomonadati</taxon>
        <taxon>Pseudomonadota</taxon>
        <taxon>Alphaproteobacteria</taxon>
        <taxon>Sphingomonadales</taxon>
        <taxon>Sphingomonadaceae</taxon>
        <taxon>Sphingomonas</taxon>
    </lineage>
</organism>
<dbReference type="AlphaFoldDB" id="A0A974S4V8"/>